<organism evidence="1 2">
    <name type="scientific">Tenacibaculum polynesiense</name>
    <dbReference type="NCBI Taxonomy" id="3137857"/>
    <lineage>
        <taxon>Bacteria</taxon>
        <taxon>Pseudomonadati</taxon>
        <taxon>Bacteroidota</taxon>
        <taxon>Flavobacteriia</taxon>
        <taxon>Flavobacteriales</taxon>
        <taxon>Flavobacteriaceae</taxon>
        <taxon>Tenacibaculum</taxon>
    </lineage>
</organism>
<dbReference type="PROSITE" id="PS51257">
    <property type="entry name" value="PROKAR_LIPOPROTEIN"/>
    <property type="match status" value="1"/>
</dbReference>
<accession>A0ABM9PDQ7</accession>
<evidence type="ECO:0000313" key="2">
    <source>
        <dbReference type="Proteomes" id="UP001497527"/>
    </source>
</evidence>
<dbReference type="EMBL" id="CAXJIO010000013">
    <property type="protein sequence ID" value="CAL2103670.1"/>
    <property type="molecule type" value="Genomic_DNA"/>
</dbReference>
<reference evidence="1 2" key="1">
    <citation type="submission" date="2024-05" db="EMBL/GenBank/DDBJ databases">
        <authorList>
            <person name="Duchaud E."/>
        </authorList>
    </citation>
    <scope>NUCLEOTIDE SEQUENCE [LARGE SCALE GENOMIC DNA]</scope>
    <source>
        <strain evidence="1">Ena-SAMPLE-TAB-13-05-2024-13:56:06:370-140308</strain>
    </source>
</reference>
<keyword evidence="2" id="KW-1185">Reference proteome</keyword>
<name>A0ABM9PDQ7_9FLAO</name>
<sequence>MKFIFHVLILSCFLFSCKKTVSTTEQSKIASHKKELKKEVLKLKSIPYHGTHKSIHIIVALCDNKYQGIVPVPKTIGNGQDPKNNLYWGTAYGIKTFFKRSSDWTFLKQEKLDSLILERIVFKHKDKDFYLVADAYNGKYIKQATETFLRSSAGITKDTIQIKKQVIGINGNSQLVAYIGHDGLMDFMLHEKFINIDQKKRDVIILACYSKTYFQPHLQNAKVNPLVWTTGLMAPEAYTIHDAISGYLQNESNDQIRLRAAKAYHKYQKCGLKGAKNLLVTN</sequence>
<evidence type="ECO:0008006" key="3">
    <source>
        <dbReference type="Google" id="ProtNLM"/>
    </source>
</evidence>
<evidence type="ECO:0000313" key="1">
    <source>
        <dbReference type="EMBL" id="CAL2103670.1"/>
    </source>
</evidence>
<gene>
    <name evidence="1" type="ORF">T190423A01A_40263</name>
</gene>
<comment type="caution">
    <text evidence="1">The sequence shown here is derived from an EMBL/GenBank/DDBJ whole genome shotgun (WGS) entry which is preliminary data.</text>
</comment>
<dbReference type="Proteomes" id="UP001497527">
    <property type="component" value="Unassembled WGS sequence"/>
</dbReference>
<proteinExistence type="predicted"/>
<protein>
    <recommendedName>
        <fullName evidence="3">HEAT repeat domain-containing protein</fullName>
    </recommendedName>
</protein>